<dbReference type="GO" id="GO:0030674">
    <property type="term" value="F:protein-macromolecule adaptor activity"/>
    <property type="evidence" value="ECO:0007669"/>
    <property type="project" value="TreeGrafter"/>
</dbReference>
<evidence type="ECO:0000313" key="6">
    <source>
        <dbReference type="EMBL" id="SFN12615.1"/>
    </source>
</evidence>
<keyword evidence="1 4" id="KW-0732">Signal</keyword>
<dbReference type="Proteomes" id="UP000242869">
    <property type="component" value="Unassembled WGS sequence"/>
</dbReference>
<dbReference type="AlphaFoldDB" id="A0A1I4WGT0"/>
<organism evidence="6 7">
    <name type="scientific">Formivibrio citricus</name>
    <dbReference type="NCBI Taxonomy" id="83765"/>
    <lineage>
        <taxon>Bacteria</taxon>
        <taxon>Pseudomonadati</taxon>
        <taxon>Pseudomonadota</taxon>
        <taxon>Betaproteobacteria</taxon>
        <taxon>Neisseriales</taxon>
        <taxon>Chitinibacteraceae</taxon>
        <taxon>Formivibrio</taxon>
    </lineage>
</organism>
<dbReference type="GO" id="GO:1990063">
    <property type="term" value="C:Bam protein complex"/>
    <property type="evidence" value="ECO:0007669"/>
    <property type="project" value="TreeGrafter"/>
</dbReference>
<comment type="subcellular location">
    <subcellularLocation>
        <location evidence="4">Cell outer membrane</location>
    </subcellularLocation>
</comment>
<dbReference type="PANTHER" id="PTHR37482">
    <property type="entry name" value="OUTER MEMBRANE PROTEIN ASSEMBLY FACTOR BAME"/>
    <property type="match status" value="1"/>
</dbReference>
<dbReference type="InterPro" id="IPR007450">
    <property type="entry name" value="BamE_dom"/>
</dbReference>
<dbReference type="EMBL" id="FOVE01000003">
    <property type="protein sequence ID" value="SFN12615.1"/>
    <property type="molecule type" value="Genomic_DNA"/>
</dbReference>
<gene>
    <name evidence="4" type="primary">bamE</name>
    <name evidence="6" type="ORF">SAMN05660284_00596</name>
</gene>
<keyword evidence="3 4" id="KW-0998">Cell outer membrane</keyword>
<keyword evidence="7" id="KW-1185">Reference proteome</keyword>
<comment type="function">
    <text evidence="4">Part of the outer membrane protein assembly complex, which is involved in assembly and insertion of beta-barrel proteins into the outer membrane.</text>
</comment>
<feature type="chain" id="PRO_5017491356" description="Outer membrane protein assembly factor BamE" evidence="4">
    <location>
        <begin position="25"/>
        <end position="142"/>
    </location>
</feature>
<dbReference type="PANTHER" id="PTHR37482:SF1">
    <property type="entry name" value="OUTER MEMBRANE PROTEIN ASSEMBLY FACTOR BAME"/>
    <property type="match status" value="1"/>
</dbReference>
<proteinExistence type="inferred from homology"/>
<comment type="subunit">
    <text evidence="4">Part of the Bam complex.</text>
</comment>
<evidence type="ECO:0000259" key="5">
    <source>
        <dbReference type="Pfam" id="PF04355"/>
    </source>
</evidence>
<evidence type="ECO:0000313" key="7">
    <source>
        <dbReference type="Proteomes" id="UP000242869"/>
    </source>
</evidence>
<dbReference type="Pfam" id="PF04355">
    <property type="entry name" value="BamE"/>
    <property type="match status" value="1"/>
</dbReference>
<feature type="domain" description="Outer membrane protein assembly factor BamE" evidence="5">
    <location>
        <begin position="34"/>
        <end position="103"/>
    </location>
</feature>
<dbReference type="GO" id="GO:0043165">
    <property type="term" value="P:Gram-negative-bacterium-type cell outer membrane assembly"/>
    <property type="evidence" value="ECO:0007669"/>
    <property type="project" value="UniProtKB-UniRule"/>
</dbReference>
<sequence precursor="true">MKKRLIFKLLAVTLLAGCTFPNVVAPYKLDIPQGNAVTADQVAKLKIGMTRAQVRFVIGTPLLTDPFHADRWDYIYTDARNGKLQQKKTFTVYFENDRLSRFEGETLPAPEYVKNASQPAVASKPAVASIPAIASKPASATK</sequence>
<evidence type="ECO:0000256" key="2">
    <source>
        <dbReference type="ARBA" id="ARBA00023136"/>
    </source>
</evidence>
<evidence type="ECO:0000256" key="3">
    <source>
        <dbReference type="ARBA" id="ARBA00023237"/>
    </source>
</evidence>
<dbReference type="HAMAP" id="MF_00925">
    <property type="entry name" value="OM_assembly_BamE"/>
    <property type="match status" value="1"/>
</dbReference>
<dbReference type="GO" id="GO:0051205">
    <property type="term" value="P:protein insertion into membrane"/>
    <property type="evidence" value="ECO:0007669"/>
    <property type="project" value="UniProtKB-UniRule"/>
</dbReference>
<dbReference type="OrthoDB" id="9808250at2"/>
<keyword evidence="2 4" id="KW-0472">Membrane</keyword>
<name>A0A1I4WGT0_9NEIS</name>
<dbReference type="Gene3D" id="3.30.1450.10">
    <property type="match status" value="1"/>
</dbReference>
<evidence type="ECO:0000256" key="4">
    <source>
        <dbReference type="HAMAP-Rule" id="MF_00925"/>
    </source>
</evidence>
<dbReference type="STRING" id="83765.SAMN05660284_00596"/>
<comment type="similarity">
    <text evidence="4">Belongs to the BamE family.</text>
</comment>
<dbReference type="InterPro" id="IPR037873">
    <property type="entry name" value="BamE-like"/>
</dbReference>
<accession>A0A1I4WGT0</accession>
<dbReference type="RefSeq" id="WP_091191204.1">
    <property type="nucleotide sequence ID" value="NZ_FOVE01000003.1"/>
</dbReference>
<reference evidence="7" key="1">
    <citation type="submission" date="2016-10" db="EMBL/GenBank/DDBJ databases">
        <authorList>
            <person name="Varghese N."/>
            <person name="Submissions S."/>
        </authorList>
    </citation>
    <scope>NUCLEOTIDE SEQUENCE [LARGE SCALE GENOMIC DNA]</scope>
    <source>
        <strain evidence="7">DSM 6150</strain>
    </source>
</reference>
<feature type="signal peptide" evidence="4">
    <location>
        <begin position="1"/>
        <end position="24"/>
    </location>
</feature>
<evidence type="ECO:0000256" key="1">
    <source>
        <dbReference type="ARBA" id="ARBA00022729"/>
    </source>
</evidence>
<protein>
    <recommendedName>
        <fullName evidence="4">Outer membrane protein assembly factor BamE</fullName>
    </recommendedName>
</protein>
<dbReference type="InterPro" id="IPR026592">
    <property type="entry name" value="BamE"/>
</dbReference>